<evidence type="ECO:0000256" key="1">
    <source>
        <dbReference type="SAM" id="MobiDB-lite"/>
    </source>
</evidence>
<dbReference type="Proteomes" id="UP001617714">
    <property type="component" value="Unassembled WGS sequence"/>
</dbReference>
<dbReference type="EMBL" id="CP046377">
    <property type="protein sequence ID" value="QHQ23499.1"/>
    <property type="molecule type" value="Genomic_DNA"/>
</dbReference>
<evidence type="ECO:0000313" key="2">
    <source>
        <dbReference type="EMBL" id="MFJ5321440.1"/>
    </source>
</evidence>
<sequence length="111" mass="12710">MENDLIKENTPPNTATKDDITGLAAMFKYESVTDIILYHAGIEKGINHRRLDLRFSIHNRAQVHQTGELLATLKSMIEKGMIVQGGPNNNYLKGPNWKEPQFQRDNKYDLK</sequence>
<feature type="region of interest" description="Disordered" evidence="1">
    <location>
        <begin position="86"/>
        <end position="111"/>
    </location>
</feature>
<gene>
    <name evidence="2" type="ORF">ACIPSN_08685</name>
    <name evidence="3" type="ORF">GMX10_04980</name>
</gene>
<evidence type="ECO:0000313" key="4">
    <source>
        <dbReference type="Proteomes" id="UP000464054"/>
    </source>
</evidence>
<organism evidence="3 4">
    <name type="scientific">Pectobacterium parvum</name>
    <dbReference type="NCBI Taxonomy" id="2778550"/>
    <lineage>
        <taxon>Bacteria</taxon>
        <taxon>Pseudomonadati</taxon>
        <taxon>Pseudomonadota</taxon>
        <taxon>Gammaproteobacteria</taxon>
        <taxon>Enterobacterales</taxon>
        <taxon>Pectobacteriaceae</taxon>
        <taxon>Pectobacterium</taxon>
    </lineage>
</organism>
<evidence type="ECO:0000313" key="3">
    <source>
        <dbReference type="EMBL" id="QHQ23499.1"/>
    </source>
</evidence>
<dbReference type="EMBL" id="JBIXKD010000007">
    <property type="protein sequence ID" value="MFJ5321440.1"/>
    <property type="molecule type" value="Genomic_DNA"/>
</dbReference>
<dbReference type="Proteomes" id="UP000464054">
    <property type="component" value="Chromosome"/>
</dbReference>
<reference evidence="3" key="2">
    <citation type="journal article" date="2022" name="Plant Pathol J">
        <title>Comparative Genomic Analysis of Pathogenic Factors of Pectobacterium Species Isolated in South Korea Using Whole-Genome Sequencing.</title>
        <authorList>
            <person name="Jee S."/>
            <person name="Kang I.J."/>
            <person name="Bak G."/>
            <person name="Kang S."/>
            <person name="Lee J."/>
            <person name="Heu S."/>
            <person name="Hwang I."/>
        </authorList>
    </citation>
    <scope>NUCLEOTIDE SEQUENCE</scope>
    <source>
        <strain evidence="3">PZ1</strain>
    </source>
</reference>
<reference evidence="2 5" key="3">
    <citation type="submission" date="2024-10" db="EMBL/GenBank/DDBJ databases">
        <authorList>
            <person name="Lu C.-H."/>
        </authorList>
    </citation>
    <scope>NUCLEOTIDE SEQUENCE [LARGE SCALE GENOMIC DNA]</scope>
    <source>
        <strain evidence="2 5">22QBSP01-2</strain>
    </source>
</reference>
<proteinExistence type="predicted"/>
<reference evidence="4" key="1">
    <citation type="submission" date="2019-11" db="EMBL/GenBank/DDBJ databases">
        <authorList>
            <person name="Jee S."/>
        </authorList>
    </citation>
    <scope>NUCLEOTIDE SEQUENCE [LARGE SCALE GENOMIC DNA]</scope>
    <source>
        <strain evidence="4">PZ1</strain>
    </source>
</reference>
<dbReference type="RefSeq" id="WP_039482081.1">
    <property type="nucleotide sequence ID" value="NZ_CP046377.1"/>
</dbReference>
<protein>
    <submittedName>
        <fullName evidence="3">Uncharacterized protein</fullName>
    </submittedName>
</protein>
<evidence type="ECO:0000313" key="5">
    <source>
        <dbReference type="Proteomes" id="UP001617714"/>
    </source>
</evidence>
<keyword evidence="5" id="KW-1185">Reference proteome</keyword>
<accession>A0AAP9IFJ1</accession>
<name>A0AAP9IFJ1_9GAMM</name>
<dbReference type="AlphaFoldDB" id="A0AAP9IFJ1"/>
<feature type="compositionally biased region" description="Basic and acidic residues" evidence="1">
    <location>
        <begin position="101"/>
        <end position="111"/>
    </location>
</feature>